<evidence type="ECO:0000256" key="1">
    <source>
        <dbReference type="ARBA" id="ARBA00006091"/>
    </source>
</evidence>
<evidence type="ECO:0000313" key="6">
    <source>
        <dbReference type="Proteomes" id="UP000549394"/>
    </source>
</evidence>
<evidence type="ECO:0000256" key="3">
    <source>
        <dbReference type="SAM" id="MobiDB-lite"/>
    </source>
</evidence>
<evidence type="ECO:0000313" key="5">
    <source>
        <dbReference type="EMBL" id="CAD5118150.1"/>
    </source>
</evidence>
<keyword evidence="6" id="KW-1185">Reference proteome</keyword>
<comment type="caution">
    <text evidence="5">The sequence shown here is derived from an EMBL/GenBank/DDBJ whole genome shotgun (WGS) entry which is preliminary data.</text>
</comment>
<dbReference type="OrthoDB" id="10002170at2759"/>
<dbReference type="SUPFAM" id="SSF53032">
    <property type="entry name" value="tRNA-intron endonuclease catalytic domain-like"/>
    <property type="match status" value="1"/>
</dbReference>
<dbReference type="Gene3D" id="3.40.1350.10">
    <property type="match status" value="1"/>
</dbReference>
<dbReference type="InterPro" id="IPR018593">
    <property type="entry name" value="tRNA-endonuc_su_Sen15"/>
</dbReference>
<feature type="domain" description="tRNA-splicing endonuclease subunit Sen15" evidence="4">
    <location>
        <begin position="29"/>
        <end position="121"/>
    </location>
</feature>
<dbReference type="InterPro" id="IPR036167">
    <property type="entry name" value="tRNA_intron_Endo_cat-like_sf"/>
</dbReference>
<dbReference type="Pfam" id="PF09631">
    <property type="entry name" value="Sen15"/>
    <property type="match status" value="1"/>
</dbReference>
<gene>
    <name evidence="5" type="ORF">DGYR_LOCUS6577</name>
</gene>
<evidence type="ECO:0000256" key="2">
    <source>
        <dbReference type="ARBA" id="ARBA00022694"/>
    </source>
</evidence>
<dbReference type="InterPro" id="IPR011856">
    <property type="entry name" value="tRNA_endonuc-like_dom_sf"/>
</dbReference>
<dbReference type="GO" id="GO:0005634">
    <property type="term" value="C:nucleus"/>
    <property type="evidence" value="ECO:0007669"/>
    <property type="project" value="UniProtKB-ARBA"/>
</dbReference>
<dbReference type="Proteomes" id="UP000549394">
    <property type="component" value="Unassembled WGS sequence"/>
</dbReference>
<dbReference type="PANTHER" id="PTHR28582">
    <property type="entry name" value="TRNA-SPLICING ENDONUCLEASE SUBUNIT SEN15"/>
    <property type="match status" value="1"/>
</dbReference>
<evidence type="ECO:0000259" key="4">
    <source>
        <dbReference type="Pfam" id="PF09631"/>
    </source>
</evidence>
<proteinExistence type="inferred from homology"/>
<keyword evidence="2" id="KW-0819">tRNA processing</keyword>
<feature type="region of interest" description="Disordered" evidence="3">
    <location>
        <begin position="115"/>
        <end position="145"/>
    </location>
</feature>
<dbReference type="EMBL" id="CAJFCJ010000008">
    <property type="protein sequence ID" value="CAD5118150.1"/>
    <property type="molecule type" value="Genomic_DNA"/>
</dbReference>
<protein>
    <submittedName>
        <fullName evidence="5">DgyrCDS6885</fullName>
    </submittedName>
</protein>
<accession>A0A7I8VPZ4</accession>
<feature type="compositionally biased region" description="Basic residues" evidence="3">
    <location>
        <begin position="131"/>
        <end position="145"/>
    </location>
</feature>
<dbReference type="GO" id="GO:0003676">
    <property type="term" value="F:nucleic acid binding"/>
    <property type="evidence" value="ECO:0007669"/>
    <property type="project" value="InterPro"/>
</dbReference>
<name>A0A7I8VPZ4_9ANNE</name>
<comment type="similarity">
    <text evidence="1">Belongs to the SEN15 family.</text>
</comment>
<dbReference type="GO" id="GO:0006388">
    <property type="term" value="P:tRNA splicing, via endonucleolytic cleavage and ligation"/>
    <property type="evidence" value="ECO:0007669"/>
    <property type="project" value="InterPro"/>
</dbReference>
<dbReference type="PANTHER" id="PTHR28582:SF1">
    <property type="entry name" value="TRNA-SPLICING ENDONUCLEASE SUBUNIT SEN15"/>
    <property type="match status" value="1"/>
</dbReference>
<dbReference type="AlphaFoldDB" id="A0A7I8VPZ4"/>
<organism evidence="5 6">
    <name type="scientific">Dimorphilus gyrociliatus</name>
    <dbReference type="NCBI Taxonomy" id="2664684"/>
    <lineage>
        <taxon>Eukaryota</taxon>
        <taxon>Metazoa</taxon>
        <taxon>Spiralia</taxon>
        <taxon>Lophotrochozoa</taxon>
        <taxon>Annelida</taxon>
        <taxon>Polychaeta</taxon>
        <taxon>Polychaeta incertae sedis</taxon>
        <taxon>Dinophilidae</taxon>
        <taxon>Dimorphilus</taxon>
    </lineage>
</organism>
<reference evidence="5 6" key="1">
    <citation type="submission" date="2020-08" db="EMBL/GenBank/DDBJ databases">
        <authorList>
            <person name="Hejnol A."/>
        </authorList>
    </citation>
    <scope>NUCLEOTIDE SEQUENCE [LARGE SCALE GENOMIC DNA]</scope>
</reference>
<sequence>MTRTINHPKYRQLCATIDDEKQRQMIFEVYMDLSEVRKWHNLNIRKLKANRFVVTGNPMASAAENAVYPVSSQDKFSLGEITDLLSSMKEELQSPILILAFIDQDSTIAYSKLQNGLNPPETPRQMQDKRKWAKHKFARRKNKFT</sequence>